<reference evidence="3" key="1">
    <citation type="journal article" date="2020" name="bioRxiv">
        <title>A rank-normalized archaeal taxonomy based on genome phylogeny resolves widespread incomplete and uneven classifications.</title>
        <authorList>
            <person name="Rinke C."/>
            <person name="Chuvochina M."/>
            <person name="Mussig A.J."/>
            <person name="Chaumeil P.-A."/>
            <person name="Waite D.W."/>
            <person name="Whitman W.B."/>
            <person name="Parks D.H."/>
            <person name="Hugenholtz P."/>
        </authorList>
    </citation>
    <scope>NUCLEOTIDE SEQUENCE</scope>
    <source>
        <strain evidence="3">UBA12518</strain>
    </source>
</reference>
<protein>
    <submittedName>
        <fullName evidence="3">DUF4350 domain-containing protein</fullName>
    </submittedName>
</protein>
<dbReference type="InterPro" id="IPR025646">
    <property type="entry name" value="DUF4350"/>
</dbReference>
<keyword evidence="1" id="KW-0472">Membrane</keyword>
<dbReference type="InterPro" id="IPR029062">
    <property type="entry name" value="Class_I_gatase-like"/>
</dbReference>
<proteinExistence type="predicted"/>
<organism evidence="3 4">
    <name type="scientific">Methermicoccus shengliensis</name>
    <dbReference type="NCBI Taxonomy" id="660064"/>
    <lineage>
        <taxon>Archaea</taxon>
        <taxon>Methanobacteriati</taxon>
        <taxon>Methanobacteriota</taxon>
        <taxon>Stenosarchaea group</taxon>
        <taxon>Methanomicrobia</taxon>
        <taxon>Methanosarcinales</taxon>
        <taxon>Methermicoccaceae</taxon>
        <taxon>Methermicoccus</taxon>
    </lineage>
</organism>
<accession>A0A832VZU4</accession>
<feature type="transmembrane region" description="Helical" evidence="1">
    <location>
        <begin position="263"/>
        <end position="280"/>
    </location>
</feature>
<dbReference type="RefSeq" id="WP_276624434.1">
    <property type="nucleotide sequence ID" value="NZ_DUIH01000014.1"/>
</dbReference>
<gene>
    <name evidence="3" type="ORF">HA299_04480</name>
</gene>
<keyword evidence="1" id="KW-0812">Transmembrane</keyword>
<comment type="caution">
    <text evidence="3">The sequence shown here is derived from an EMBL/GenBank/DDBJ whole genome shotgun (WGS) entry which is preliminary data.</text>
</comment>
<dbReference type="EMBL" id="DUIH01000014">
    <property type="protein sequence ID" value="HIH69859.1"/>
    <property type="molecule type" value="Genomic_DNA"/>
</dbReference>
<sequence>MRTGQVGIIALVLAVLMLGVGAFSTNSEDFSAYNHGWNGYSKALSLAGARHEAHVILSPGEIESLVPPSTTLVLASPNALSVEHSKALSSFVENGGRLVVCEDYGRGNDVLSIVGASTRFTGEPIFDYSSYWINVSLPVAEVVEGNSSMHIVLNYPTSLLVKSGEVLAYTGSFAFADIEHDYEMALLEHRGRVPIVAIEDVGRGEVVCIADPSVFINAMLPMANNSEFFEVVVGNRSIVAFDQCEQPNPPMVVLRRAIMSSPMLQLLLLVMCLVGTVCVFKRNDIYDVAKRYIKR</sequence>
<evidence type="ECO:0000256" key="1">
    <source>
        <dbReference type="SAM" id="Phobius"/>
    </source>
</evidence>
<feature type="domain" description="DUF4350" evidence="2">
    <location>
        <begin position="33"/>
        <end position="228"/>
    </location>
</feature>
<dbReference type="Pfam" id="PF14258">
    <property type="entry name" value="DUF4350"/>
    <property type="match status" value="1"/>
</dbReference>
<name>A0A832VZU4_9EURY</name>
<keyword evidence="1" id="KW-1133">Transmembrane helix</keyword>
<evidence type="ECO:0000313" key="3">
    <source>
        <dbReference type="EMBL" id="HIH69859.1"/>
    </source>
</evidence>
<dbReference type="Proteomes" id="UP000600363">
    <property type="component" value="Unassembled WGS sequence"/>
</dbReference>
<evidence type="ECO:0000313" key="4">
    <source>
        <dbReference type="Proteomes" id="UP000600363"/>
    </source>
</evidence>
<dbReference type="SUPFAM" id="SSF52317">
    <property type="entry name" value="Class I glutamine amidotransferase-like"/>
    <property type="match status" value="1"/>
</dbReference>
<dbReference type="AlphaFoldDB" id="A0A832VZU4"/>
<evidence type="ECO:0000259" key="2">
    <source>
        <dbReference type="Pfam" id="PF14258"/>
    </source>
</evidence>